<evidence type="ECO:0000313" key="8">
    <source>
        <dbReference type="EMBL" id="MQY44115.1"/>
    </source>
</evidence>
<feature type="transmembrane region" description="Helical" evidence="6">
    <location>
        <begin position="254"/>
        <end position="273"/>
    </location>
</feature>
<dbReference type="RefSeq" id="WP_153549012.1">
    <property type="nucleotide sequence ID" value="NZ_WIXK01000011.1"/>
</dbReference>
<feature type="region of interest" description="Disordered" evidence="5">
    <location>
        <begin position="421"/>
        <end position="452"/>
    </location>
</feature>
<feature type="transmembrane region" description="Helical" evidence="6">
    <location>
        <begin position="380"/>
        <end position="413"/>
    </location>
</feature>
<evidence type="ECO:0000256" key="1">
    <source>
        <dbReference type="ARBA" id="ARBA00004141"/>
    </source>
</evidence>
<feature type="transmembrane region" description="Helical" evidence="6">
    <location>
        <begin position="183"/>
        <end position="202"/>
    </location>
</feature>
<feature type="transmembrane region" description="Helical" evidence="6">
    <location>
        <begin position="125"/>
        <end position="143"/>
    </location>
</feature>
<keyword evidence="4 6" id="KW-0472">Membrane</keyword>
<dbReference type="GO" id="GO:0016020">
    <property type="term" value="C:membrane"/>
    <property type="evidence" value="ECO:0007669"/>
    <property type="project" value="UniProtKB-SubCell"/>
</dbReference>
<dbReference type="Proteomes" id="UP000436694">
    <property type="component" value="Unassembled WGS sequence"/>
</dbReference>
<dbReference type="PANTHER" id="PTHR37422:SF13">
    <property type="entry name" value="LIPOPOLYSACCHARIDE BIOSYNTHESIS PROTEIN PA4999-RELATED"/>
    <property type="match status" value="1"/>
</dbReference>
<keyword evidence="8" id="KW-0436">Ligase</keyword>
<evidence type="ECO:0000259" key="7">
    <source>
        <dbReference type="Pfam" id="PF04932"/>
    </source>
</evidence>
<dbReference type="EMBL" id="WIXK01000011">
    <property type="protein sequence ID" value="MQY44115.1"/>
    <property type="molecule type" value="Genomic_DNA"/>
</dbReference>
<evidence type="ECO:0000256" key="2">
    <source>
        <dbReference type="ARBA" id="ARBA00022692"/>
    </source>
</evidence>
<feature type="transmembrane region" description="Helical" evidence="6">
    <location>
        <begin position="293"/>
        <end position="314"/>
    </location>
</feature>
<feature type="transmembrane region" description="Helical" evidence="6">
    <location>
        <begin position="334"/>
        <end position="359"/>
    </location>
</feature>
<keyword evidence="2 6" id="KW-0812">Transmembrane</keyword>
<reference evidence="8 9" key="1">
    <citation type="submission" date="2019-10" db="EMBL/GenBank/DDBJ databases">
        <title>Epibacterium sp. nov., isolated from seawater.</title>
        <authorList>
            <person name="Zhang X."/>
            <person name="Li N."/>
        </authorList>
    </citation>
    <scope>NUCLEOTIDE SEQUENCE [LARGE SCALE GENOMIC DNA]</scope>
    <source>
        <strain evidence="8 9">SM1969</strain>
    </source>
</reference>
<dbReference type="GO" id="GO:0016874">
    <property type="term" value="F:ligase activity"/>
    <property type="evidence" value="ECO:0007669"/>
    <property type="project" value="UniProtKB-KW"/>
</dbReference>
<evidence type="ECO:0000256" key="6">
    <source>
        <dbReference type="SAM" id="Phobius"/>
    </source>
</evidence>
<dbReference type="AlphaFoldDB" id="A0A844ANF2"/>
<evidence type="ECO:0000256" key="4">
    <source>
        <dbReference type="ARBA" id="ARBA00023136"/>
    </source>
</evidence>
<dbReference type="PANTHER" id="PTHR37422">
    <property type="entry name" value="TEICHURONIC ACID BIOSYNTHESIS PROTEIN TUAE"/>
    <property type="match status" value="1"/>
</dbReference>
<protein>
    <submittedName>
        <fullName evidence="8">O-antigen ligase domain-containing protein</fullName>
    </submittedName>
</protein>
<accession>A0A844ANF2</accession>
<feature type="domain" description="O-antigen ligase-related" evidence="7">
    <location>
        <begin position="219"/>
        <end position="350"/>
    </location>
</feature>
<gene>
    <name evidence="8" type="ORF">GG681_15830</name>
</gene>
<keyword evidence="3 6" id="KW-1133">Transmembrane helix</keyword>
<sequence length="452" mass="50684">MVTLHSPAGPNASSGRTTTPLLVILYLFAVVLPIYVHAGPLLLSALRVLLLLTILPLMAKLLMGRYGRLMLPDIFFVLHTLWMIVALAYNNPDRVIQQTGSVGVEFIGGYIISRACIRDRESFLGMVKWLSTIIILLLPFSLLEARTGNPTLINLIRSLPGVGSVAVVYAEPRFGIERVQSTFAHPIHFGLLCSVAFSLTFVSMKSIWSRAKNIFISGIVFCSGLLALSSGAFLALILQIGLILWNWALRRLHWRWWLLVGLFATLYVAIDLLSTRTPIRVFMTYATFSPHTAYWRSIIFEWGMINVWDNPIFGIGLNDWVRPSYMVSGSMDNFWLVLAVRYGIPGMMVLTIGFLAGLFRVMAVSLKGDEQLINIRRAWVFTMVGLSFTLATVHIWTNIYSFVFFIFGAGMWLLSADPNTNSASDDDTTGTDMPPKRPENRYTRFPPKTSTK</sequence>
<evidence type="ECO:0000256" key="3">
    <source>
        <dbReference type="ARBA" id="ARBA00022989"/>
    </source>
</evidence>
<dbReference type="InterPro" id="IPR051533">
    <property type="entry name" value="WaaL-like"/>
</dbReference>
<dbReference type="InterPro" id="IPR007016">
    <property type="entry name" value="O-antigen_ligase-rel_domated"/>
</dbReference>
<comment type="caution">
    <text evidence="8">The sequence shown here is derived from an EMBL/GenBank/DDBJ whole genome shotgun (WGS) entry which is preliminary data.</text>
</comment>
<name>A0A844ANF2_9RHOB</name>
<organism evidence="8 9">
    <name type="scientific">Tritonibacter aquimaris</name>
    <dbReference type="NCBI Taxonomy" id="2663379"/>
    <lineage>
        <taxon>Bacteria</taxon>
        <taxon>Pseudomonadati</taxon>
        <taxon>Pseudomonadota</taxon>
        <taxon>Alphaproteobacteria</taxon>
        <taxon>Rhodobacterales</taxon>
        <taxon>Paracoccaceae</taxon>
        <taxon>Tritonibacter</taxon>
    </lineage>
</organism>
<evidence type="ECO:0000256" key="5">
    <source>
        <dbReference type="SAM" id="MobiDB-lite"/>
    </source>
</evidence>
<feature type="transmembrane region" description="Helical" evidence="6">
    <location>
        <begin position="21"/>
        <end position="38"/>
    </location>
</feature>
<proteinExistence type="predicted"/>
<feature type="transmembrane region" description="Helical" evidence="6">
    <location>
        <begin position="214"/>
        <end position="242"/>
    </location>
</feature>
<dbReference type="Pfam" id="PF04932">
    <property type="entry name" value="Wzy_C"/>
    <property type="match status" value="1"/>
</dbReference>
<comment type="subcellular location">
    <subcellularLocation>
        <location evidence="1">Membrane</location>
        <topology evidence="1">Multi-pass membrane protein</topology>
    </subcellularLocation>
</comment>
<keyword evidence="9" id="KW-1185">Reference proteome</keyword>
<evidence type="ECO:0000313" key="9">
    <source>
        <dbReference type="Proteomes" id="UP000436694"/>
    </source>
</evidence>
<feature type="transmembrane region" description="Helical" evidence="6">
    <location>
        <begin position="69"/>
        <end position="89"/>
    </location>
</feature>